<comment type="subcellular location">
    <subcellularLocation>
        <location evidence="1">Plastid</location>
        <location evidence="1">Chloroplast</location>
    </subcellularLocation>
</comment>
<evidence type="ECO:0000256" key="7">
    <source>
        <dbReference type="ARBA" id="ARBA00022842"/>
    </source>
</evidence>
<dbReference type="Pfam" id="PF12631">
    <property type="entry name" value="MnmE_helical"/>
    <property type="match status" value="1"/>
</dbReference>
<evidence type="ECO:0000313" key="12">
    <source>
        <dbReference type="EMBL" id="KKM94670.1"/>
    </source>
</evidence>
<dbReference type="AlphaFoldDB" id="A0A0F9P0Q7"/>
<dbReference type="CDD" id="cd04164">
    <property type="entry name" value="trmE"/>
    <property type="match status" value="1"/>
</dbReference>
<dbReference type="GO" id="GO:0005829">
    <property type="term" value="C:cytosol"/>
    <property type="evidence" value="ECO:0007669"/>
    <property type="project" value="TreeGrafter"/>
</dbReference>
<dbReference type="NCBIfam" id="TIGR00450">
    <property type="entry name" value="mnmE_trmE_thdF"/>
    <property type="match status" value="1"/>
</dbReference>
<feature type="domain" description="GTP-binding protein TrmE N-terminal" evidence="10">
    <location>
        <begin position="5"/>
        <end position="125"/>
    </location>
</feature>
<dbReference type="CDD" id="cd14858">
    <property type="entry name" value="TrmE_N"/>
    <property type="match status" value="1"/>
</dbReference>
<evidence type="ECO:0000256" key="8">
    <source>
        <dbReference type="ARBA" id="ARBA00022958"/>
    </source>
</evidence>
<dbReference type="GO" id="GO:0002098">
    <property type="term" value="P:tRNA wobble uridine modification"/>
    <property type="evidence" value="ECO:0007669"/>
    <property type="project" value="TreeGrafter"/>
</dbReference>
<keyword evidence="6" id="KW-0378">Hydrolase</keyword>
<dbReference type="GO" id="GO:0046872">
    <property type="term" value="F:metal ion binding"/>
    <property type="evidence" value="ECO:0007669"/>
    <property type="project" value="UniProtKB-KW"/>
</dbReference>
<feature type="domain" description="MnmE helical" evidence="11">
    <location>
        <begin position="128"/>
        <end position="268"/>
    </location>
</feature>
<dbReference type="PANTHER" id="PTHR42714:SF2">
    <property type="entry name" value="TRNA MODIFICATION GTPASE GTPBP3, MITOCHONDRIAL"/>
    <property type="match status" value="1"/>
</dbReference>
<evidence type="ECO:0000256" key="3">
    <source>
        <dbReference type="ARBA" id="ARBA00022694"/>
    </source>
</evidence>
<dbReference type="SUPFAM" id="SSF103025">
    <property type="entry name" value="Folate-binding domain"/>
    <property type="match status" value="1"/>
</dbReference>
<dbReference type="GO" id="GO:0005525">
    <property type="term" value="F:GTP binding"/>
    <property type="evidence" value="ECO:0007669"/>
    <property type="project" value="UniProtKB-KW"/>
</dbReference>
<dbReference type="InterPro" id="IPR027266">
    <property type="entry name" value="TrmE/GcvT-like"/>
</dbReference>
<name>A0A0F9P0Q7_9ZZZZ</name>
<dbReference type="Gene3D" id="1.20.120.430">
    <property type="entry name" value="tRNA modification GTPase MnmE domain 2"/>
    <property type="match status" value="1"/>
</dbReference>
<keyword evidence="5" id="KW-0547">Nucleotide-binding</keyword>
<protein>
    <recommendedName>
        <fullName evidence="13">TrmE-type G domain-containing protein</fullName>
    </recommendedName>
</protein>
<dbReference type="FunFam" id="3.30.1360.120:FF:000003">
    <property type="entry name" value="tRNA modification GTPase MnmE"/>
    <property type="match status" value="1"/>
</dbReference>
<dbReference type="InterPro" id="IPR025867">
    <property type="entry name" value="MnmE_helical"/>
</dbReference>
<keyword evidence="3" id="KW-0819">tRNA processing</keyword>
<reference evidence="12" key="1">
    <citation type="journal article" date="2015" name="Nature">
        <title>Complex archaea that bridge the gap between prokaryotes and eukaryotes.</title>
        <authorList>
            <person name="Spang A."/>
            <person name="Saw J.H."/>
            <person name="Jorgensen S.L."/>
            <person name="Zaremba-Niedzwiedzka K."/>
            <person name="Martijn J."/>
            <person name="Lind A.E."/>
            <person name="van Eijk R."/>
            <person name="Schleper C."/>
            <person name="Guy L."/>
            <person name="Ettema T.J."/>
        </authorList>
    </citation>
    <scope>NUCLEOTIDE SEQUENCE</scope>
</reference>
<gene>
    <name evidence="12" type="ORF">LCGC14_1196040</name>
</gene>
<dbReference type="PANTHER" id="PTHR42714">
    <property type="entry name" value="TRNA MODIFICATION GTPASE GTPBP3"/>
    <property type="match status" value="1"/>
</dbReference>
<evidence type="ECO:0000256" key="2">
    <source>
        <dbReference type="ARBA" id="ARBA00011043"/>
    </source>
</evidence>
<dbReference type="InterPro" id="IPR004520">
    <property type="entry name" value="GTPase_MnmE"/>
</dbReference>
<evidence type="ECO:0000256" key="1">
    <source>
        <dbReference type="ARBA" id="ARBA00004229"/>
    </source>
</evidence>
<keyword evidence="9" id="KW-0342">GTP-binding</keyword>
<dbReference type="InterPro" id="IPR031168">
    <property type="entry name" value="G_TrmE"/>
</dbReference>
<dbReference type="GO" id="GO:0030488">
    <property type="term" value="P:tRNA methylation"/>
    <property type="evidence" value="ECO:0007669"/>
    <property type="project" value="TreeGrafter"/>
</dbReference>
<keyword evidence="4" id="KW-0479">Metal-binding</keyword>
<dbReference type="InterPro" id="IPR005225">
    <property type="entry name" value="Small_GTP-bd"/>
</dbReference>
<comment type="caution">
    <text evidence="12">The sequence shown here is derived from an EMBL/GenBank/DDBJ whole genome shotgun (WGS) entry which is preliminary data.</text>
</comment>
<dbReference type="SUPFAM" id="SSF52540">
    <property type="entry name" value="P-loop containing nucleoside triphosphate hydrolases"/>
    <property type="match status" value="1"/>
</dbReference>
<dbReference type="GO" id="GO:0042802">
    <property type="term" value="F:identical protein binding"/>
    <property type="evidence" value="ECO:0007669"/>
    <property type="project" value="UniProtKB-ARBA"/>
</dbReference>
<proteinExistence type="inferred from homology"/>
<feature type="non-terminal residue" evidence="12">
    <location>
        <position position="335"/>
    </location>
</feature>
<organism evidence="12">
    <name type="scientific">marine sediment metagenome</name>
    <dbReference type="NCBI Taxonomy" id="412755"/>
    <lineage>
        <taxon>unclassified sequences</taxon>
        <taxon>metagenomes</taxon>
        <taxon>ecological metagenomes</taxon>
    </lineage>
</organism>
<evidence type="ECO:0000256" key="4">
    <source>
        <dbReference type="ARBA" id="ARBA00022723"/>
    </source>
</evidence>
<dbReference type="GO" id="GO:0003924">
    <property type="term" value="F:GTPase activity"/>
    <property type="evidence" value="ECO:0007669"/>
    <property type="project" value="InterPro"/>
</dbReference>
<dbReference type="NCBIfam" id="TIGR00231">
    <property type="entry name" value="small_GTP"/>
    <property type="match status" value="1"/>
</dbReference>
<evidence type="ECO:0000256" key="9">
    <source>
        <dbReference type="ARBA" id="ARBA00023134"/>
    </source>
</evidence>
<dbReference type="InterPro" id="IPR006073">
    <property type="entry name" value="GTP-bd"/>
</dbReference>
<evidence type="ECO:0000256" key="6">
    <source>
        <dbReference type="ARBA" id="ARBA00022801"/>
    </source>
</evidence>
<dbReference type="InterPro" id="IPR027368">
    <property type="entry name" value="MnmE_dom2"/>
</dbReference>
<dbReference type="Gene3D" id="3.30.1360.120">
    <property type="entry name" value="Probable tRNA modification gtpase trme, domain 1"/>
    <property type="match status" value="1"/>
</dbReference>
<keyword evidence="8" id="KW-0630">Potassium</keyword>
<dbReference type="Gene3D" id="3.40.50.300">
    <property type="entry name" value="P-loop containing nucleotide triphosphate hydrolases"/>
    <property type="match status" value="1"/>
</dbReference>
<dbReference type="PRINTS" id="PR00326">
    <property type="entry name" value="GTP1OBG"/>
</dbReference>
<evidence type="ECO:0000256" key="5">
    <source>
        <dbReference type="ARBA" id="ARBA00022741"/>
    </source>
</evidence>
<comment type="similarity">
    <text evidence="2">Belongs to the TRAFAC class TrmE-Era-EngA-EngB-Septin-like GTPase superfamily. TrmE GTPase family.</text>
</comment>
<dbReference type="InterPro" id="IPR027417">
    <property type="entry name" value="P-loop_NTPase"/>
</dbReference>
<accession>A0A0F9P0Q7</accession>
<evidence type="ECO:0008006" key="13">
    <source>
        <dbReference type="Google" id="ProtNLM"/>
    </source>
</evidence>
<dbReference type="GO" id="GO:0009507">
    <property type="term" value="C:chloroplast"/>
    <property type="evidence" value="ECO:0007669"/>
    <property type="project" value="UniProtKB-SubCell"/>
</dbReference>
<dbReference type="Pfam" id="PF10396">
    <property type="entry name" value="TrmE_N"/>
    <property type="match status" value="1"/>
</dbReference>
<evidence type="ECO:0000259" key="11">
    <source>
        <dbReference type="Pfam" id="PF12631"/>
    </source>
</evidence>
<dbReference type="HAMAP" id="MF_00379">
    <property type="entry name" value="GTPase_MnmE"/>
    <property type="match status" value="1"/>
</dbReference>
<dbReference type="InterPro" id="IPR018948">
    <property type="entry name" value="GTP-bd_TrmE_N"/>
</dbReference>
<evidence type="ECO:0000259" key="10">
    <source>
        <dbReference type="Pfam" id="PF10396"/>
    </source>
</evidence>
<sequence length="335" mass="35502">MTGDTIAAISTAAGRAAIGIVKISGPKAIPITDTIFLATNKKMLSRTPTFSLIHGNAIDKKKQLVDEVLVSVMRGPKSYTGEDVVEINCHGGSVALGAVLDLTLKNGARLAEPGEFTKRAYLNGRIDLVQAEAVANIIQAKTALALKAAQSQLDGRLSETIRSLRAELMDIAVQLQAAIDFSDEDIEPNDYEALLASLGDTKKKIKNLLETNAGGCLLKDGIKTAIVGGPNVGKSSLLNALLKKERAIVTETAGTTRDLIEEIIDVKGLPLVLQDTAGIRRAFDEAESIGIKLSKNALAQADLVLLVIDSSKRMGTTEKSLLKQANPENSVVVLN</sequence>
<dbReference type="EMBL" id="LAZR01006109">
    <property type="protein sequence ID" value="KKM94670.1"/>
    <property type="molecule type" value="Genomic_DNA"/>
</dbReference>
<keyword evidence="7" id="KW-0460">Magnesium</keyword>